<accession>S7ZAE7</accession>
<comment type="catalytic activity">
    <reaction evidence="3">
        <text>an N-terminal (5-L-glutamyl)-[peptide] + an alpha-amino acid = 5-L-glutamyl amino acid + an N-terminal L-alpha-aminoacyl-[peptide]</text>
        <dbReference type="Rhea" id="RHEA:23904"/>
        <dbReference type="Rhea" id="RHEA-COMP:9780"/>
        <dbReference type="Rhea" id="RHEA-COMP:9795"/>
        <dbReference type="ChEBI" id="CHEBI:77644"/>
        <dbReference type="ChEBI" id="CHEBI:78597"/>
        <dbReference type="ChEBI" id="CHEBI:78599"/>
        <dbReference type="ChEBI" id="CHEBI:78608"/>
        <dbReference type="EC" id="2.3.2.2"/>
    </reaction>
</comment>
<dbReference type="InterPro" id="IPR029055">
    <property type="entry name" value="Ntn_hydrolases_N"/>
</dbReference>
<dbReference type="EC" id="3.4.19.13" evidence="3"/>
<dbReference type="GO" id="GO:0036374">
    <property type="term" value="F:glutathione hydrolase activity"/>
    <property type="evidence" value="ECO:0007669"/>
    <property type="project" value="UniProtKB-UniRule"/>
</dbReference>
<feature type="binding site" evidence="2">
    <location>
        <position position="437"/>
    </location>
    <ligand>
        <name>L-glutamate</name>
        <dbReference type="ChEBI" id="CHEBI:29985"/>
    </ligand>
</feature>
<dbReference type="PRINTS" id="PR01210">
    <property type="entry name" value="GGTRANSPTASE"/>
</dbReference>
<comment type="function">
    <text evidence="3">Gamma-glutamyltransferase.</text>
</comment>
<dbReference type="PANTHER" id="PTHR11686:SF62">
    <property type="entry name" value="GLUTATHIONE HYDROLASE"/>
    <property type="match status" value="1"/>
</dbReference>
<feature type="active site" description="Nucleophile" evidence="1">
    <location>
        <position position="395"/>
    </location>
</feature>
<gene>
    <name evidence="5" type="ORF">PDE_00595</name>
</gene>
<dbReference type="PhylomeDB" id="S7ZAE7"/>
<dbReference type="GO" id="GO:0103068">
    <property type="term" value="F:leukotriene C4 gamma-glutamyl transferase activity"/>
    <property type="evidence" value="ECO:0007669"/>
    <property type="project" value="UniProtKB-EC"/>
</dbReference>
<reference evidence="5 6" key="1">
    <citation type="journal article" date="2013" name="PLoS ONE">
        <title>Genomic and secretomic analyses reveal unique features of the lignocellulolytic enzyme system of Penicillium decumbens.</title>
        <authorList>
            <person name="Liu G."/>
            <person name="Zhang L."/>
            <person name="Wei X."/>
            <person name="Zou G."/>
            <person name="Qin Y."/>
            <person name="Ma L."/>
            <person name="Li J."/>
            <person name="Zheng H."/>
            <person name="Wang S."/>
            <person name="Wang C."/>
            <person name="Xun L."/>
            <person name="Zhao G.-P."/>
            <person name="Zhou Z."/>
            <person name="Qu Y."/>
        </authorList>
    </citation>
    <scope>NUCLEOTIDE SEQUENCE [LARGE SCALE GENOMIC DNA]</scope>
    <source>
        <strain evidence="6">114-2 / CGMCC 5302</strain>
    </source>
</reference>
<dbReference type="NCBIfam" id="TIGR00066">
    <property type="entry name" value="g_glut_trans"/>
    <property type="match status" value="1"/>
</dbReference>
<keyword evidence="3" id="KW-0012">Acyltransferase</keyword>
<evidence type="ECO:0000256" key="1">
    <source>
        <dbReference type="PIRSR" id="PIRSR600101-1"/>
    </source>
</evidence>
<feature type="binding site" evidence="2">
    <location>
        <position position="118"/>
    </location>
    <ligand>
        <name>L-glutamate</name>
        <dbReference type="ChEBI" id="CHEBI:29985"/>
    </ligand>
</feature>
<dbReference type="InterPro" id="IPR000101">
    <property type="entry name" value="GGT_peptidase"/>
</dbReference>
<dbReference type="EMBL" id="KB644408">
    <property type="protein sequence ID" value="EPS25661.1"/>
    <property type="molecule type" value="Genomic_DNA"/>
</dbReference>
<evidence type="ECO:0000256" key="3">
    <source>
        <dbReference type="RuleBase" id="RU368068"/>
    </source>
</evidence>
<feature type="binding site" evidence="2">
    <location>
        <begin position="413"/>
        <end position="415"/>
    </location>
    <ligand>
        <name>L-glutamate</name>
        <dbReference type="ChEBI" id="CHEBI:29985"/>
    </ligand>
</feature>
<dbReference type="Pfam" id="PF01019">
    <property type="entry name" value="G_glu_transpept"/>
    <property type="match status" value="1"/>
</dbReference>
<dbReference type="InterPro" id="IPR043138">
    <property type="entry name" value="GGT_lsub"/>
</dbReference>
<keyword evidence="3" id="KW-0808">Transferase</keyword>
<proteinExistence type="predicted"/>
<dbReference type="GO" id="GO:0005886">
    <property type="term" value="C:plasma membrane"/>
    <property type="evidence" value="ECO:0007669"/>
    <property type="project" value="TreeGrafter"/>
</dbReference>
<evidence type="ECO:0000313" key="5">
    <source>
        <dbReference type="EMBL" id="EPS25661.1"/>
    </source>
</evidence>
<dbReference type="GO" id="GO:0006751">
    <property type="term" value="P:glutathione catabolic process"/>
    <property type="evidence" value="ECO:0007669"/>
    <property type="project" value="UniProtKB-UniRule"/>
</dbReference>
<sequence>MARSKNCGLVAVVSLLLLGISLPSVSSSPLEFSPWSSDHSANVDGHIAPGKLGAVATENAICSSHGIEMFKLGGNAADALIAAQFCIGVTSMYHSGIGGGGFMLVRAPNNSYEFIDFRETAPAAAFQDMYNNNTDASVYGGLASGVPGEIRGLEHLHKKYGSLPWATLLQPAIQTARKGFPVSSDLVKYMKVAVGSGEDFLTKDPNWALDFAPNGTRLGLGDTITRKRYADTLETIAQKGPDAFYTGAIAETMIDAIQAANGTMTVEDLQNYTVAVRNTSQIDYRGYTITSTTAPSSGIVALSILKILSTYKDFFDCDESVNLSTHRMDEAMRFAYGERTLLGDPLFVAGMNDYQHAMLERSTIEEIRSKISDKTTLNVSAYDPAGLESLDTPGTSHLATADHNGLAISVITTINTYFGSHVLVPETGIIMNNEMNDFSIPGSSNQFGYIPSEANFIRPGKRPLSSITPAIVTHPDGKLFLVAGSAGGSRIITATVQNIIHSIDQKLSAAEALAKPRLHDQLIPNQVSFEYSYDNSTVEFMKSLGHNVTWVAPGQSTAQLIHVLPNGTFDAAGEPRQLASAGYSI</sequence>
<feature type="signal peptide" evidence="4">
    <location>
        <begin position="1"/>
        <end position="27"/>
    </location>
</feature>
<keyword evidence="3" id="KW-0378">Hydrolase</keyword>
<dbReference type="SUPFAM" id="SSF56235">
    <property type="entry name" value="N-terminal nucleophile aminohydrolases (Ntn hydrolases)"/>
    <property type="match status" value="1"/>
</dbReference>
<evidence type="ECO:0000313" key="6">
    <source>
        <dbReference type="Proteomes" id="UP000019376"/>
    </source>
</evidence>
<keyword evidence="4" id="KW-0732">Signal</keyword>
<evidence type="ECO:0000256" key="2">
    <source>
        <dbReference type="PIRSR" id="PIRSR600101-2"/>
    </source>
</evidence>
<dbReference type="eggNOG" id="KOG2410">
    <property type="taxonomic scope" value="Eukaryota"/>
</dbReference>
<dbReference type="EC" id="2.3.2.2" evidence="3"/>
<dbReference type="InterPro" id="IPR043137">
    <property type="entry name" value="GGT_ssub_C"/>
</dbReference>
<organism evidence="5 6">
    <name type="scientific">Penicillium oxalicum (strain 114-2 / CGMCC 5302)</name>
    <name type="common">Penicillium decumbens</name>
    <dbReference type="NCBI Taxonomy" id="933388"/>
    <lineage>
        <taxon>Eukaryota</taxon>
        <taxon>Fungi</taxon>
        <taxon>Dikarya</taxon>
        <taxon>Ascomycota</taxon>
        <taxon>Pezizomycotina</taxon>
        <taxon>Eurotiomycetes</taxon>
        <taxon>Eurotiomycetidae</taxon>
        <taxon>Eurotiales</taxon>
        <taxon>Aspergillaceae</taxon>
        <taxon>Penicillium</taxon>
    </lineage>
</organism>
<dbReference type="PANTHER" id="PTHR11686">
    <property type="entry name" value="GAMMA GLUTAMYL TRANSPEPTIDASE"/>
    <property type="match status" value="1"/>
</dbReference>
<comment type="pathway">
    <text evidence="3">Mycotoxin biosynthesis.</text>
</comment>
<feature type="chain" id="PRO_5004547248" description="Glutathione hydrolase" evidence="4">
    <location>
        <begin position="28"/>
        <end position="585"/>
    </location>
</feature>
<protein>
    <recommendedName>
        <fullName evidence="3">Glutathione hydrolase</fullName>
        <ecNumber evidence="3">2.3.2.2</ecNumber>
        <ecNumber evidence="3">3.4.19.13</ecNumber>
    </recommendedName>
    <alternativeName>
        <fullName evidence="3">Gamma-glutamyltransferase</fullName>
    </alternativeName>
</protein>
<feature type="binding site" evidence="2">
    <location>
        <position position="488"/>
    </location>
    <ligand>
        <name>L-glutamate</name>
        <dbReference type="ChEBI" id="CHEBI:29985"/>
    </ligand>
</feature>
<dbReference type="HOGENOM" id="CLU_014813_4_0_1"/>
<comment type="catalytic activity">
    <reaction evidence="3">
        <text>glutathione + H2O = L-cysteinylglycine + L-glutamate</text>
        <dbReference type="Rhea" id="RHEA:28807"/>
        <dbReference type="ChEBI" id="CHEBI:15377"/>
        <dbReference type="ChEBI" id="CHEBI:29985"/>
        <dbReference type="ChEBI" id="CHEBI:57925"/>
        <dbReference type="ChEBI" id="CHEBI:61694"/>
        <dbReference type="EC" id="3.4.19.13"/>
    </reaction>
</comment>
<evidence type="ECO:0000256" key="4">
    <source>
        <dbReference type="SAM" id="SignalP"/>
    </source>
</evidence>
<dbReference type="Proteomes" id="UP000019376">
    <property type="component" value="Unassembled WGS sequence"/>
</dbReference>
<keyword evidence="6" id="KW-1185">Reference proteome</keyword>
<dbReference type="AlphaFoldDB" id="S7ZAE7"/>
<dbReference type="OrthoDB" id="1081007at2759"/>
<feature type="binding site" evidence="2">
    <location>
        <begin position="465"/>
        <end position="466"/>
    </location>
    <ligand>
        <name>L-glutamate</name>
        <dbReference type="ChEBI" id="CHEBI:29985"/>
    </ligand>
</feature>
<dbReference type="FunFam" id="1.10.246.130:FF:000001">
    <property type="entry name" value="Gamma-glutamyltransferase 5 isoform 1"/>
    <property type="match status" value="1"/>
</dbReference>
<dbReference type="Gene3D" id="1.10.246.130">
    <property type="match status" value="1"/>
</dbReference>
<dbReference type="FunFam" id="3.60.20.40:FF:000008">
    <property type="entry name" value="Gamma-glutamyltranspeptidase (Eurofung)"/>
    <property type="match status" value="1"/>
</dbReference>
<comment type="catalytic activity">
    <reaction evidence="3">
        <text>an S-substituted glutathione + H2O = an S-substituted L-cysteinylglycine + L-glutamate</text>
        <dbReference type="Rhea" id="RHEA:59468"/>
        <dbReference type="ChEBI" id="CHEBI:15377"/>
        <dbReference type="ChEBI" id="CHEBI:29985"/>
        <dbReference type="ChEBI" id="CHEBI:90779"/>
        <dbReference type="ChEBI" id="CHEBI:143103"/>
        <dbReference type="EC" id="3.4.19.13"/>
    </reaction>
</comment>
<dbReference type="STRING" id="933388.S7ZAE7"/>
<name>S7ZAE7_PENO1</name>
<dbReference type="Gene3D" id="3.60.20.40">
    <property type="match status" value="1"/>
</dbReference>